<dbReference type="PANTHER" id="PTHR43874">
    <property type="entry name" value="TWO-COMPONENT RESPONSE REGULATOR"/>
    <property type="match status" value="1"/>
</dbReference>
<accession>A0A834Y5B5</accession>
<feature type="compositionally biased region" description="Low complexity" evidence="3">
    <location>
        <begin position="158"/>
        <end position="167"/>
    </location>
</feature>
<comment type="caution">
    <text evidence="5">The sequence shown here is derived from an EMBL/GenBank/DDBJ whole genome shotgun (WGS) entry which is preliminary data.</text>
</comment>
<name>A0A834Y5B5_TETSI</name>
<gene>
    <name evidence="5" type="ORF">HHK36_032320</name>
</gene>
<dbReference type="InterPro" id="IPR045279">
    <property type="entry name" value="ARR-like"/>
</dbReference>
<dbReference type="PANTHER" id="PTHR43874:SF96">
    <property type="entry name" value="TWO-COMPONENT RESPONSE REGULATOR ORR10-LIKE"/>
    <property type="match status" value="1"/>
</dbReference>
<keyword evidence="1" id="KW-0902">Two-component regulatory system</keyword>
<evidence type="ECO:0000256" key="3">
    <source>
        <dbReference type="SAM" id="MobiDB-lite"/>
    </source>
</evidence>
<protein>
    <recommendedName>
        <fullName evidence="4">Response regulatory domain-containing protein</fullName>
    </recommendedName>
</protein>
<dbReference type="EMBL" id="JABCRI010000614">
    <property type="protein sequence ID" value="KAF8369657.1"/>
    <property type="molecule type" value="Genomic_DNA"/>
</dbReference>
<dbReference type="Proteomes" id="UP000655225">
    <property type="component" value="Unassembled WGS sequence"/>
</dbReference>
<evidence type="ECO:0000256" key="2">
    <source>
        <dbReference type="PROSITE-ProRule" id="PRU00169"/>
    </source>
</evidence>
<dbReference type="OrthoDB" id="60033at2759"/>
<evidence type="ECO:0000256" key="1">
    <source>
        <dbReference type="ARBA" id="ARBA00023012"/>
    </source>
</evidence>
<dbReference type="InterPro" id="IPR011006">
    <property type="entry name" value="CheY-like_superfamily"/>
</dbReference>
<feature type="domain" description="Response regulatory" evidence="4">
    <location>
        <begin position="17"/>
        <end position="155"/>
    </location>
</feature>
<organism evidence="5 6">
    <name type="scientific">Tetracentron sinense</name>
    <name type="common">Spur-leaf</name>
    <dbReference type="NCBI Taxonomy" id="13715"/>
    <lineage>
        <taxon>Eukaryota</taxon>
        <taxon>Viridiplantae</taxon>
        <taxon>Streptophyta</taxon>
        <taxon>Embryophyta</taxon>
        <taxon>Tracheophyta</taxon>
        <taxon>Spermatophyta</taxon>
        <taxon>Magnoliopsida</taxon>
        <taxon>Trochodendrales</taxon>
        <taxon>Trochodendraceae</taxon>
        <taxon>Tetracentron</taxon>
    </lineage>
</organism>
<evidence type="ECO:0000313" key="6">
    <source>
        <dbReference type="Proteomes" id="UP000655225"/>
    </source>
</evidence>
<evidence type="ECO:0000259" key="4">
    <source>
        <dbReference type="PROSITE" id="PS50110"/>
    </source>
</evidence>
<proteinExistence type="predicted"/>
<dbReference type="SMART" id="SM00448">
    <property type="entry name" value="REC"/>
    <property type="match status" value="1"/>
</dbReference>
<feature type="region of interest" description="Disordered" evidence="3">
    <location>
        <begin position="158"/>
        <end position="179"/>
    </location>
</feature>
<keyword evidence="6" id="KW-1185">Reference proteome</keyword>
<dbReference type="Gene3D" id="3.40.50.2300">
    <property type="match status" value="1"/>
</dbReference>
<dbReference type="CDD" id="cd17581">
    <property type="entry name" value="REC_typeA_ARR"/>
    <property type="match status" value="1"/>
</dbReference>
<dbReference type="GO" id="GO:0000160">
    <property type="term" value="P:phosphorelay signal transduction system"/>
    <property type="evidence" value="ECO:0007669"/>
    <property type="project" value="UniProtKB-KW"/>
</dbReference>
<dbReference type="GO" id="GO:0009736">
    <property type="term" value="P:cytokinin-activated signaling pathway"/>
    <property type="evidence" value="ECO:0007669"/>
    <property type="project" value="InterPro"/>
</dbReference>
<dbReference type="Pfam" id="PF00072">
    <property type="entry name" value="Response_reg"/>
    <property type="match status" value="1"/>
</dbReference>
<sequence length="193" mass="21551">MALTSELEDYSTQQLFHVLAVDDSLIDRKLLEKLLTVSSCQVTCVESGDKALEYLGLLDNLDNDSTSSFSLSSSSQQEAMKVNLIMTDFCMPGMTGYDLLKRVKQKSSWKDVPVVVMSSENVPSRINMCLEGGAEEFLLKPVQLSDVKKLQPRLLKSLNYNNNNNNASKRKAAAREPSERRPILKSLHCSVNM</sequence>
<dbReference type="InterPro" id="IPR001789">
    <property type="entry name" value="Sig_transdc_resp-reg_receiver"/>
</dbReference>
<evidence type="ECO:0000313" key="5">
    <source>
        <dbReference type="EMBL" id="KAF8369657.1"/>
    </source>
</evidence>
<reference evidence="5 6" key="1">
    <citation type="submission" date="2020-04" db="EMBL/GenBank/DDBJ databases">
        <title>Plant Genome Project.</title>
        <authorList>
            <person name="Zhang R.-G."/>
        </authorList>
    </citation>
    <scope>NUCLEOTIDE SEQUENCE [LARGE SCALE GENOMIC DNA]</scope>
    <source>
        <strain evidence="5">YNK0</strain>
        <tissue evidence="5">Leaf</tissue>
    </source>
</reference>
<keyword evidence="2" id="KW-0597">Phosphoprotein</keyword>
<dbReference type="AlphaFoldDB" id="A0A834Y5B5"/>
<dbReference type="OMA" id="QPQEQHF"/>
<dbReference type="PROSITE" id="PS50110">
    <property type="entry name" value="RESPONSE_REGULATORY"/>
    <property type="match status" value="1"/>
</dbReference>
<dbReference type="SUPFAM" id="SSF52172">
    <property type="entry name" value="CheY-like"/>
    <property type="match status" value="1"/>
</dbReference>
<feature type="modified residue" description="4-aspartylphosphate" evidence="2">
    <location>
        <position position="88"/>
    </location>
</feature>